<dbReference type="Gene3D" id="1.10.3210.10">
    <property type="entry name" value="Hypothetical protein af1432"/>
    <property type="match status" value="1"/>
</dbReference>
<dbReference type="Proteomes" id="UP000002710">
    <property type="component" value="Chromosome"/>
</dbReference>
<evidence type="ECO:0000313" key="4">
    <source>
        <dbReference type="EMBL" id="ABB39136.1"/>
    </source>
</evidence>
<keyword evidence="1 4" id="KW-0378">Hydrolase</keyword>
<dbReference type="InterPro" id="IPR050798">
    <property type="entry name" value="YhaM_exoribonuc/phosphodiest"/>
</dbReference>
<sequence>MYMEKRQFIKDIAVNGDVNGLFLIASANQMQAKNGPFWRLEICDASGTLNAKIWSPLSASFETLTPGDVVHLEGRAGLFRDRIDISVDRMRVLAPYELEALDMGQFLVSSERDPAEMLTELLELCREVFTHRPWRKFVTGVLRNEELAEALKAAPAAKSVHHAYRGGLLEHILSVSGLCMRIADHYPEIDRQVLLAGAIFHDIGKAWELSGGLVNDYTDEGRLLGHIHIGLEQLEPFLRRSGLEHELAVHFKHLILSHHGEYEFGSPRRPKTREAMVLHYADNLDAKMAQLNSLFKGFEDGETGWTPFQPTLQRFLYNPVRTPETETVRRKRPETPREEQCSLLSKG</sequence>
<dbReference type="PANTHER" id="PTHR37294">
    <property type="entry name" value="3'-5' EXORIBONUCLEASE YHAM"/>
    <property type="match status" value="1"/>
</dbReference>
<dbReference type="AlphaFoldDB" id="Q30YW0"/>
<dbReference type="SUPFAM" id="SSF109604">
    <property type="entry name" value="HD-domain/PDEase-like"/>
    <property type="match status" value="1"/>
</dbReference>
<name>Q30YW0_OLEA2</name>
<dbReference type="KEGG" id="dde:Dde_2339"/>
<dbReference type="PANTHER" id="PTHR37294:SF1">
    <property type="entry name" value="3'-5' EXORIBONUCLEASE YHAM"/>
    <property type="match status" value="1"/>
</dbReference>
<dbReference type="NCBIfam" id="TIGR00277">
    <property type="entry name" value="HDIG"/>
    <property type="match status" value="1"/>
</dbReference>
<evidence type="ECO:0000313" key="5">
    <source>
        <dbReference type="Proteomes" id="UP000002710"/>
    </source>
</evidence>
<feature type="domain" description="HD" evidence="3">
    <location>
        <begin position="168"/>
        <end position="287"/>
    </location>
</feature>
<dbReference type="EMBL" id="CP000112">
    <property type="protein sequence ID" value="ABB39136.1"/>
    <property type="molecule type" value="Genomic_DNA"/>
</dbReference>
<dbReference type="GO" id="GO:0031125">
    <property type="term" value="P:rRNA 3'-end processing"/>
    <property type="evidence" value="ECO:0007669"/>
    <property type="project" value="TreeGrafter"/>
</dbReference>
<keyword evidence="5" id="KW-1185">Reference proteome</keyword>
<protein>
    <submittedName>
        <fullName evidence="4">Metal dependent phosphohydrolase</fullName>
    </submittedName>
</protein>
<dbReference type="PROSITE" id="PS51831">
    <property type="entry name" value="HD"/>
    <property type="match status" value="1"/>
</dbReference>
<dbReference type="GO" id="GO:0016787">
    <property type="term" value="F:hydrolase activity"/>
    <property type="evidence" value="ECO:0007669"/>
    <property type="project" value="UniProtKB-KW"/>
</dbReference>
<dbReference type="InterPro" id="IPR006674">
    <property type="entry name" value="HD_domain"/>
</dbReference>
<accession>Q30YW0</accession>
<dbReference type="CDD" id="cd04492">
    <property type="entry name" value="YhaM_OBF_like"/>
    <property type="match status" value="1"/>
</dbReference>
<dbReference type="CDD" id="cd00077">
    <property type="entry name" value="HDc"/>
    <property type="match status" value="1"/>
</dbReference>
<evidence type="ECO:0000256" key="2">
    <source>
        <dbReference type="SAM" id="MobiDB-lite"/>
    </source>
</evidence>
<dbReference type="Pfam" id="PF01966">
    <property type="entry name" value="HD"/>
    <property type="match status" value="1"/>
</dbReference>
<gene>
    <name evidence="4" type="ordered locus">Dde_2339</name>
</gene>
<dbReference type="eggNOG" id="COG3481">
    <property type="taxonomic scope" value="Bacteria"/>
</dbReference>
<dbReference type="Pfam" id="PF01336">
    <property type="entry name" value="tRNA_anti-codon"/>
    <property type="match status" value="1"/>
</dbReference>
<reference evidence="4 5" key="1">
    <citation type="journal article" date="2011" name="J. Bacteriol.">
        <title>Complete genome sequence and updated annotation of Desulfovibrio alaskensis G20.</title>
        <authorList>
            <person name="Hauser L.J."/>
            <person name="Land M.L."/>
            <person name="Brown S.D."/>
            <person name="Larimer F."/>
            <person name="Keller K.L."/>
            <person name="Rapp-Giles B.J."/>
            <person name="Price M.N."/>
            <person name="Lin M."/>
            <person name="Bruce D.C."/>
            <person name="Detter J.C."/>
            <person name="Tapia R."/>
            <person name="Han C.S."/>
            <person name="Goodwin L.A."/>
            <person name="Cheng J.F."/>
            <person name="Pitluck S."/>
            <person name="Copeland A."/>
            <person name="Lucas S."/>
            <person name="Nolan M."/>
            <person name="Lapidus A.L."/>
            <person name="Palumbo A.V."/>
            <person name="Wall J.D."/>
        </authorList>
    </citation>
    <scope>NUCLEOTIDE SEQUENCE [LARGE SCALE GENOMIC DNA]</scope>
    <source>
        <strain evidence="5">ATCC BAA 1058 / DSM 17464 / G20</strain>
    </source>
</reference>
<feature type="compositionally biased region" description="Basic and acidic residues" evidence="2">
    <location>
        <begin position="323"/>
        <end position="340"/>
    </location>
</feature>
<dbReference type="DNASU" id="3757350"/>
<dbReference type="STRING" id="207559.Dde_2339"/>
<evidence type="ECO:0000256" key="1">
    <source>
        <dbReference type="ARBA" id="ARBA00022801"/>
    </source>
</evidence>
<dbReference type="InterPro" id="IPR004365">
    <property type="entry name" value="NA-bd_OB_tRNA"/>
</dbReference>
<dbReference type="HOGENOM" id="CLU_056349_2_0_7"/>
<dbReference type="InterPro" id="IPR003607">
    <property type="entry name" value="HD/PDEase_dom"/>
</dbReference>
<dbReference type="GO" id="GO:0003676">
    <property type="term" value="F:nucleic acid binding"/>
    <property type="evidence" value="ECO:0007669"/>
    <property type="project" value="InterPro"/>
</dbReference>
<organism evidence="4 5">
    <name type="scientific">Oleidesulfovibrio alaskensis (strain ATCC BAA-1058 / DSM 17464 / G20)</name>
    <name type="common">Desulfovibrio alaskensis</name>
    <dbReference type="NCBI Taxonomy" id="207559"/>
    <lineage>
        <taxon>Bacteria</taxon>
        <taxon>Pseudomonadati</taxon>
        <taxon>Thermodesulfobacteriota</taxon>
        <taxon>Desulfovibrionia</taxon>
        <taxon>Desulfovibrionales</taxon>
        <taxon>Desulfovibrionaceae</taxon>
        <taxon>Oleidesulfovibrio</taxon>
    </lineage>
</organism>
<evidence type="ECO:0000259" key="3">
    <source>
        <dbReference type="PROSITE" id="PS51831"/>
    </source>
</evidence>
<proteinExistence type="predicted"/>
<dbReference type="SMART" id="SM00471">
    <property type="entry name" value="HDc"/>
    <property type="match status" value="1"/>
</dbReference>
<feature type="region of interest" description="Disordered" evidence="2">
    <location>
        <begin position="323"/>
        <end position="347"/>
    </location>
</feature>
<dbReference type="InterPro" id="IPR006675">
    <property type="entry name" value="HDIG_dom"/>
</dbReference>